<sequence length="145" mass="16959">MDIKKTLRYNWEFGRETVAIRVSSYRNNGNLYVGLCHKEGREWEDFGDVTINLPYQFLEPNEAFITGDFTKDMLHFIKEHKLGKVLNETGRSGYATYQKVAFDLARLAEFDPEGVAEHCRFAGIEVPKENHRKRRNKAEERSDKL</sequence>
<protein>
    <recommendedName>
        <fullName evidence="2">DUF4313 domain-containing protein</fullName>
    </recommendedName>
</protein>
<dbReference type="EMBL" id="AJWY01007155">
    <property type="protein sequence ID" value="EKC64837.1"/>
    <property type="molecule type" value="Genomic_DNA"/>
</dbReference>
<evidence type="ECO:0008006" key="2">
    <source>
        <dbReference type="Google" id="ProtNLM"/>
    </source>
</evidence>
<reference evidence="1" key="1">
    <citation type="journal article" date="2013" name="Environ. Microbiol.">
        <title>Microbiota from the distal guts of lean and obese adolescents exhibit partial functional redundancy besides clear differences in community structure.</title>
        <authorList>
            <person name="Ferrer M."/>
            <person name="Ruiz A."/>
            <person name="Lanza F."/>
            <person name="Haange S.B."/>
            <person name="Oberbach A."/>
            <person name="Till H."/>
            <person name="Bargiela R."/>
            <person name="Campoy C."/>
            <person name="Segura M.T."/>
            <person name="Richter M."/>
            <person name="von Bergen M."/>
            <person name="Seifert J."/>
            <person name="Suarez A."/>
        </authorList>
    </citation>
    <scope>NUCLEOTIDE SEQUENCE</scope>
</reference>
<gene>
    <name evidence="1" type="ORF">LEA_10644</name>
</gene>
<accession>K1SW39</accession>
<evidence type="ECO:0000313" key="1">
    <source>
        <dbReference type="EMBL" id="EKC64837.1"/>
    </source>
</evidence>
<dbReference type="Pfam" id="PF14190">
    <property type="entry name" value="DUF4313"/>
    <property type="match status" value="1"/>
</dbReference>
<dbReference type="AlphaFoldDB" id="K1SW39"/>
<organism evidence="1">
    <name type="scientific">human gut metagenome</name>
    <dbReference type="NCBI Taxonomy" id="408170"/>
    <lineage>
        <taxon>unclassified sequences</taxon>
        <taxon>metagenomes</taxon>
        <taxon>organismal metagenomes</taxon>
    </lineage>
</organism>
<comment type="caution">
    <text evidence="1">The sequence shown here is derived from an EMBL/GenBank/DDBJ whole genome shotgun (WGS) entry which is preliminary data.</text>
</comment>
<feature type="non-terminal residue" evidence="1">
    <location>
        <position position="145"/>
    </location>
</feature>
<name>K1SW39_9ZZZZ</name>
<proteinExistence type="predicted"/>
<dbReference type="InterPro" id="IPR025462">
    <property type="entry name" value="DUF4313"/>
</dbReference>